<dbReference type="Pfam" id="PF08244">
    <property type="entry name" value="Glyco_hydro_32C"/>
    <property type="match status" value="1"/>
</dbReference>
<dbReference type="PROSITE" id="PS00609">
    <property type="entry name" value="GLYCOSYL_HYDROL_F32"/>
    <property type="match status" value="1"/>
</dbReference>
<dbReference type="CDD" id="cd18622">
    <property type="entry name" value="GH32_Inu-like"/>
    <property type="match status" value="1"/>
</dbReference>
<evidence type="ECO:0000259" key="6">
    <source>
        <dbReference type="Pfam" id="PF08244"/>
    </source>
</evidence>
<evidence type="ECO:0000256" key="1">
    <source>
        <dbReference type="ARBA" id="ARBA00009902"/>
    </source>
</evidence>
<dbReference type="InterPro" id="IPR013320">
    <property type="entry name" value="ConA-like_dom_sf"/>
</dbReference>
<dbReference type="PANTHER" id="PTHR42800">
    <property type="entry name" value="EXOINULINASE INUD (AFU_ORTHOLOGUE AFUA_5G00480)"/>
    <property type="match status" value="1"/>
</dbReference>
<protein>
    <submittedName>
        <fullName evidence="7">Glycoside hydrolase family 32 protein</fullName>
    </submittedName>
</protein>
<evidence type="ECO:0000256" key="3">
    <source>
        <dbReference type="ARBA" id="ARBA00023295"/>
    </source>
</evidence>
<proteinExistence type="inferred from homology"/>
<evidence type="ECO:0000256" key="2">
    <source>
        <dbReference type="ARBA" id="ARBA00022801"/>
    </source>
</evidence>
<dbReference type="Pfam" id="PF00251">
    <property type="entry name" value="Glyco_hydro_32N"/>
    <property type="match status" value="1"/>
</dbReference>
<dbReference type="InterPro" id="IPR023296">
    <property type="entry name" value="Glyco_hydro_beta-prop_sf"/>
</dbReference>
<organism evidence="7 8">
    <name type="scientific">Litoribacter ruber</name>
    <dbReference type="NCBI Taxonomy" id="702568"/>
    <lineage>
        <taxon>Bacteria</taxon>
        <taxon>Pseudomonadati</taxon>
        <taxon>Bacteroidota</taxon>
        <taxon>Cytophagia</taxon>
        <taxon>Cytophagales</taxon>
        <taxon>Cyclobacteriaceae</taxon>
        <taxon>Litoribacter</taxon>
    </lineage>
</organism>
<dbReference type="Gene3D" id="2.60.120.560">
    <property type="entry name" value="Exo-inulinase, domain 1"/>
    <property type="match status" value="1"/>
</dbReference>
<dbReference type="PANTHER" id="PTHR42800:SF1">
    <property type="entry name" value="EXOINULINASE INUD (AFU_ORTHOLOGUE AFUA_5G00480)"/>
    <property type="match status" value="1"/>
</dbReference>
<reference evidence="7 8" key="1">
    <citation type="submission" date="2021-05" db="EMBL/GenBank/DDBJ databases">
        <authorList>
            <person name="Zhang Z.D."/>
            <person name="Osman G."/>
        </authorList>
    </citation>
    <scope>NUCLEOTIDE SEQUENCE [LARGE SCALE GENOMIC DNA]</scope>
    <source>
        <strain evidence="7 8">KCTC 32217</strain>
    </source>
</reference>
<dbReference type="GO" id="GO:0005987">
    <property type="term" value="P:sucrose catabolic process"/>
    <property type="evidence" value="ECO:0007669"/>
    <property type="project" value="TreeGrafter"/>
</dbReference>
<dbReference type="GO" id="GO:0005737">
    <property type="term" value="C:cytoplasm"/>
    <property type="evidence" value="ECO:0007669"/>
    <property type="project" value="TreeGrafter"/>
</dbReference>
<evidence type="ECO:0000313" key="7">
    <source>
        <dbReference type="EMBL" id="MBS9523799.1"/>
    </source>
</evidence>
<dbReference type="Gene3D" id="2.115.10.20">
    <property type="entry name" value="Glycosyl hydrolase domain, family 43"/>
    <property type="match status" value="1"/>
</dbReference>
<dbReference type="EMBL" id="JAHCMY010000003">
    <property type="protein sequence ID" value="MBS9523799.1"/>
    <property type="molecule type" value="Genomic_DNA"/>
</dbReference>
<dbReference type="PROSITE" id="PS51257">
    <property type="entry name" value="PROKAR_LIPOPROTEIN"/>
    <property type="match status" value="1"/>
</dbReference>
<evidence type="ECO:0000256" key="4">
    <source>
        <dbReference type="RuleBase" id="RU362110"/>
    </source>
</evidence>
<dbReference type="InterPro" id="IPR013189">
    <property type="entry name" value="Glyco_hydro_32_C"/>
</dbReference>
<gene>
    <name evidence="7" type="ORF">KI659_07200</name>
</gene>
<dbReference type="SMART" id="SM00640">
    <property type="entry name" value="Glyco_32"/>
    <property type="match status" value="1"/>
</dbReference>
<dbReference type="InterPro" id="IPR001362">
    <property type="entry name" value="Glyco_hydro_32"/>
</dbReference>
<feature type="domain" description="Glycosyl hydrolase family 32 N-terminal" evidence="5">
    <location>
        <begin position="36"/>
        <end position="343"/>
    </location>
</feature>
<evidence type="ECO:0000259" key="5">
    <source>
        <dbReference type="Pfam" id="PF00251"/>
    </source>
</evidence>
<comment type="similarity">
    <text evidence="1 4">Belongs to the glycosyl hydrolase 32 family.</text>
</comment>
<feature type="domain" description="Glycosyl hydrolase family 32 C-terminal" evidence="6">
    <location>
        <begin position="379"/>
        <end position="467"/>
    </location>
</feature>
<dbReference type="RefSeq" id="WP_213944686.1">
    <property type="nucleotide sequence ID" value="NZ_JAHCMY010000003.1"/>
</dbReference>
<comment type="caution">
    <text evidence="7">The sequence shown here is derived from an EMBL/GenBank/DDBJ whole genome shotgun (WGS) entry which is preliminary data.</text>
</comment>
<sequence length="499" mass="56251">MRKAILSILALGAAMISCSPSELNDVEQEKFRPKFHFSPEANWMNDPNGMVYYEGEYHLFFQYYPDSTVWGPMHWGHAVSKDLVDWEEMGIALYPDELGYIFSGSAVADHQNTAGFKSGEHTPLVAIFTHHHDENGEVQSLAFSNDRGRTWEKYENNPVLPNPGIQDFRDPKVMWHEEGGQWIMSLAAKDVIHFYSSPNLKDWTFESEFGKGIGAKGGVWECPDLFEIKGEDGRSKWVLFVSINPGAPNGGSGTQYFTGEFDGKTFAADHQDEKWLDWGTDNYAGVTWANVPKEDGRTLFMGWMNNWLYGDRTPTEGWRGAMTLARELVLVRDQGDDYIAQKPVREFYQKLKPSIESKQVNFNEALAIGSESGFVVKLSGFQESKGDIKIKLFNENGEELLLNLTADKISLDRSSSGETGFHPEFGKIQEMPYRGNNLVDVELVVDASSIEVFINDGLYAMTAQVFNKCPFDKMMVERPDAPGKYSASVYEVPAMSSRK</sequence>
<dbReference type="GO" id="GO:0004575">
    <property type="term" value="F:sucrose alpha-glucosidase activity"/>
    <property type="evidence" value="ECO:0007669"/>
    <property type="project" value="TreeGrafter"/>
</dbReference>
<name>A0AAP2CHN2_9BACT</name>
<dbReference type="SUPFAM" id="SSF75005">
    <property type="entry name" value="Arabinanase/levansucrase/invertase"/>
    <property type="match status" value="1"/>
</dbReference>
<dbReference type="InterPro" id="IPR013148">
    <property type="entry name" value="Glyco_hydro_32_N"/>
</dbReference>
<dbReference type="AlphaFoldDB" id="A0AAP2CHN2"/>
<evidence type="ECO:0000313" key="8">
    <source>
        <dbReference type="Proteomes" id="UP001319104"/>
    </source>
</evidence>
<dbReference type="SUPFAM" id="SSF49899">
    <property type="entry name" value="Concanavalin A-like lectins/glucanases"/>
    <property type="match status" value="1"/>
</dbReference>
<dbReference type="Proteomes" id="UP001319104">
    <property type="component" value="Unassembled WGS sequence"/>
</dbReference>
<accession>A0AAP2CHN2</accession>
<keyword evidence="2 4" id="KW-0378">Hydrolase</keyword>
<keyword evidence="8" id="KW-1185">Reference proteome</keyword>
<dbReference type="InterPro" id="IPR018053">
    <property type="entry name" value="Glyco_hydro_32_AS"/>
</dbReference>
<keyword evidence="3 4" id="KW-0326">Glycosidase</keyword>